<dbReference type="AlphaFoldDB" id="A0AA97FF99"/>
<dbReference type="EMBL" id="CP118157">
    <property type="protein sequence ID" value="WOF22446.1"/>
    <property type="molecule type" value="Genomic_DNA"/>
</dbReference>
<dbReference type="RefSeq" id="WP_317138917.1">
    <property type="nucleotide sequence ID" value="NZ_CP118157.1"/>
</dbReference>
<keyword evidence="1" id="KW-1133">Transmembrane helix</keyword>
<protein>
    <submittedName>
        <fullName evidence="2">Phage holin family protein</fullName>
    </submittedName>
</protein>
<keyword evidence="1" id="KW-0812">Transmembrane</keyword>
<sequence length="136" mass="14131">MNQPGTPPEQSTAELISQLSAQTSRLVRDEMRLVQAEFAAKTKQGGLGVGLLGAGGILAWFGLGALVATAIVALSLLVPAWAAGLIVTAILFIAAGIAAMLGKKKVESLSPAPERTITNVKRDIAEVKEHSHHDNA</sequence>
<dbReference type="Proteomes" id="UP001305498">
    <property type="component" value="Chromosome"/>
</dbReference>
<evidence type="ECO:0000313" key="3">
    <source>
        <dbReference type="Proteomes" id="UP001305498"/>
    </source>
</evidence>
<dbReference type="KEGG" id="mbet:N8K70_13760"/>
<name>A0AA97FF99_9MICO</name>
<keyword evidence="3" id="KW-1185">Reference proteome</keyword>
<proteinExistence type="predicted"/>
<gene>
    <name evidence="2" type="ORF">N8K70_13760</name>
</gene>
<organism evidence="2 3">
    <name type="scientific">Microbacterium betulae</name>
    <dbReference type="NCBI Taxonomy" id="2981139"/>
    <lineage>
        <taxon>Bacteria</taxon>
        <taxon>Bacillati</taxon>
        <taxon>Actinomycetota</taxon>
        <taxon>Actinomycetes</taxon>
        <taxon>Micrococcales</taxon>
        <taxon>Microbacteriaceae</taxon>
        <taxon>Microbacterium</taxon>
    </lineage>
</organism>
<reference evidence="2 3" key="1">
    <citation type="submission" date="2023-02" db="EMBL/GenBank/DDBJ databases">
        <title>Microbacterium betulae sp. nov., isolated from birch wood.</title>
        <authorList>
            <person name="Pasciak M."/>
            <person name="Pawlik K.J."/>
            <person name="Martynowski D."/>
            <person name="Laczmanski L."/>
            <person name="Ciekot J."/>
            <person name="Szponar B."/>
            <person name="Wojcik-Fatla A."/>
            <person name="Mackiewicz B."/>
            <person name="Farian E."/>
            <person name="Cholewa G."/>
            <person name="Cholewa A."/>
            <person name="Dutkiewicz J."/>
        </authorList>
    </citation>
    <scope>NUCLEOTIDE SEQUENCE [LARGE SCALE GENOMIC DNA]</scope>
    <source>
        <strain evidence="2 3">AB</strain>
    </source>
</reference>
<feature type="transmembrane region" description="Helical" evidence="1">
    <location>
        <begin position="51"/>
        <end position="74"/>
    </location>
</feature>
<evidence type="ECO:0000313" key="2">
    <source>
        <dbReference type="EMBL" id="WOF22446.1"/>
    </source>
</evidence>
<feature type="transmembrane region" description="Helical" evidence="1">
    <location>
        <begin position="80"/>
        <end position="101"/>
    </location>
</feature>
<accession>A0AA97FF99</accession>
<keyword evidence="1" id="KW-0472">Membrane</keyword>
<dbReference type="InterPro" id="IPR009937">
    <property type="entry name" value="Phage_holin_3_6"/>
</dbReference>
<evidence type="ECO:0000256" key="1">
    <source>
        <dbReference type="SAM" id="Phobius"/>
    </source>
</evidence>
<dbReference type="Pfam" id="PF07332">
    <property type="entry name" value="Phage_holin_3_6"/>
    <property type="match status" value="1"/>
</dbReference>